<reference evidence="2 4" key="1">
    <citation type="submission" date="2020-12" db="EMBL/GenBank/DDBJ databases">
        <title>FDA dAtabase for Regulatory Grade micrObial Sequences (FDA-ARGOS): Supporting development and validation of Infectious Disease Dx tests.</title>
        <authorList>
            <person name="Sproer C."/>
            <person name="Gronow S."/>
            <person name="Severitt S."/>
            <person name="Schroder I."/>
            <person name="Tallon L."/>
            <person name="Sadzewicz L."/>
            <person name="Zhao X."/>
            <person name="Boylan J."/>
            <person name="Ott S."/>
            <person name="Bowen H."/>
            <person name="Vavikolanu K."/>
            <person name="Mehta A."/>
            <person name="Aluvathingal J."/>
            <person name="Nadendla S."/>
            <person name="Lowell S."/>
            <person name="Myers T."/>
            <person name="Yan Y."/>
            <person name="Sichtig H."/>
        </authorList>
    </citation>
    <scope>NUCLEOTIDE SEQUENCE [LARGE SCALE GENOMIC DNA]</scope>
    <source>
        <strain evidence="2 4">FDAARGOS_1053</strain>
    </source>
</reference>
<evidence type="ECO:0000313" key="2">
    <source>
        <dbReference type="EMBL" id="QQB45338.1"/>
    </source>
</evidence>
<feature type="compositionally biased region" description="Acidic residues" evidence="1">
    <location>
        <begin position="76"/>
        <end position="85"/>
    </location>
</feature>
<feature type="region of interest" description="Disordered" evidence="1">
    <location>
        <begin position="65"/>
        <end position="85"/>
    </location>
</feature>
<accession>A0A7T4ECL2</accession>
<sequence>MRRLVPLPNLAEYLETWQRVFPDAPLTIRDKVSELLDELDRAPGGDDPVTRMMYWPSDEEIVERYAAPSYGHTDSNEEVDEEEDT</sequence>
<dbReference type="AlphaFoldDB" id="A0A7T4ECL2"/>
<dbReference type="EMBL" id="CP066007">
    <property type="protein sequence ID" value="QQB47590.1"/>
    <property type="molecule type" value="Genomic_DNA"/>
</dbReference>
<dbReference type="Proteomes" id="UP000596145">
    <property type="component" value="Chromosome"/>
</dbReference>
<evidence type="ECO:0000313" key="4">
    <source>
        <dbReference type="Proteomes" id="UP000596145"/>
    </source>
</evidence>
<evidence type="ECO:0000256" key="1">
    <source>
        <dbReference type="SAM" id="MobiDB-lite"/>
    </source>
</evidence>
<gene>
    <name evidence="3" type="ORF">I6I10_06900</name>
    <name evidence="2" type="ORF">I6I10_07270</name>
</gene>
<name>A0A7T4ECL2_9CORY</name>
<proteinExistence type="predicted"/>
<dbReference type="EMBL" id="CP066007">
    <property type="protein sequence ID" value="QQB45338.1"/>
    <property type="molecule type" value="Genomic_DNA"/>
</dbReference>
<dbReference type="GeneID" id="92760531"/>
<organism evidence="2 4">
    <name type="scientific">Corynebacterium glucuronolyticum</name>
    <dbReference type="NCBI Taxonomy" id="39791"/>
    <lineage>
        <taxon>Bacteria</taxon>
        <taxon>Bacillati</taxon>
        <taxon>Actinomycetota</taxon>
        <taxon>Actinomycetes</taxon>
        <taxon>Mycobacteriales</taxon>
        <taxon>Corynebacteriaceae</taxon>
        <taxon>Corynebacterium</taxon>
    </lineage>
</organism>
<dbReference type="RefSeq" id="WP_084036480.1">
    <property type="nucleotide sequence ID" value="NZ_CP066007.1"/>
</dbReference>
<evidence type="ECO:0000313" key="3">
    <source>
        <dbReference type="EMBL" id="QQB47590.1"/>
    </source>
</evidence>
<protein>
    <submittedName>
        <fullName evidence="2">Uncharacterized protein</fullName>
    </submittedName>
</protein>